<dbReference type="OrthoDB" id="9858844at2"/>
<reference evidence="1 2" key="1">
    <citation type="submission" date="2015-07" db="EMBL/GenBank/DDBJ databases">
        <title>Genome sequencing of Kibdelosporangium phytohabitans.</title>
        <authorList>
            <person name="Qin S."/>
            <person name="Xing K."/>
        </authorList>
    </citation>
    <scope>NUCLEOTIDE SEQUENCE [LARGE SCALE GENOMIC DNA]</scope>
    <source>
        <strain evidence="1 2">KLBMP1111</strain>
    </source>
</reference>
<dbReference type="STRING" id="860235.AOZ06_07915"/>
<name>A0A0N9HV99_9PSEU</name>
<evidence type="ECO:0000313" key="1">
    <source>
        <dbReference type="EMBL" id="ALG06868.1"/>
    </source>
</evidence>
<gene>
    <name evidence="1" type="ORF">AOZ06_07915</name>
</gene>
<proteinExistence type="predicted"/>
<sequence>MADWLTTDTIYLADAVGNPRPAQVGVVRINKRTVFGIRHNPDQPRDGDLPDYTVDLEGLSDVITTLNEQRRALLKAGGTL</sequence>
<accession>A0A0N9HV99</accession>
<protein>
    <submittedName>
        <fullName evidence="1">Uncharacterized protein</fullName>
    </submittedName>
</protein>
<dbReference type="RefSeq" id="WP_054288840.1">
    <property type="nucleotide sequence ID" value="NZ_CP012752.1"/>
</dbReference>
<organism evidence="1 2">
    <name type="scientific">Kibdelosporangium phytohabitans</name>
    <dbReference type="NCBI Taxonomy" id="860235"/>
    <lineage>
        <taxon>Bacteria</taxon>
        <taxon>Bacillati</taxon>
        <taxon>Actinomycetota</taxon>
        <taxon>Actinomycetes</taxon>
        <taxon>Pseudonocardiales</taxon>
        <taxon>Pseudonocardiaceae</taxon>
        <taxon>Kibdelosporangium</taxon>
    </lineage>
</organism>
<dbReference type="AlphaFoldDB" id="A0A0N9HV99"/>
<dbReference type="Proteomes" id="UP000063699">
    <property type="component" value="Chromosome"/>
</dbReference>
<dbReference type="EMBL" id="CP012752">
    <property type="protein sequence ID" value="ALG06868.1"/>
    <property type="molecule type" value="Genomic_DNA"/>
</dbReference>
<dbReference type="KEGG" id="kphy:AOZ06_07915"/>
<evidence type="ECO:0000313" key="2">
    <source>
        <dbReference type="Proteomes" id="UP000063699"/>
    </source>
</evidence>
<keyword evidence="2" id="KW-1185">Reference proteome</keyword>